<accession>A5G574</accession>
<reference evidence="3 4" key="1">
    <citation type="submission" date="2007-05" db="EMBL/GenBank/DDBJ databases">
        <title>Complete sequence of Geobacter uraniireducens Rf4.</title>
        <authorList>
            <consortium name="US DOE Joint Genome Institute"/>
            <person name="Copeland A."/>
            <person name="Lucas S."/>
            <person name="Lapidus A."/>
            <person name="Barry K."/>
            <person name="Detter J.C."/>
            <person name="Glavina del Rio T."/>
            <person name="Hammon N."/>
            <person name="Israni S."/>
            <person name="Dalin E."/>
            <person name="Tice H."/>
            <person name="Pitluck S."/>
            <person name="Chertkov O."/>
            <person name="Brettin T."/>
            <person name="Bruce D."/>
            <person name="Han C."/>
            <person name="Schmutz J."/>
            <person name="Larimer F."/>
            <person name="Land M."/>
            <person name="Hauser L."/>
            <person name="Kyrpides N."/>
            <person name="Mikhailova N."/>
            <person name="Shelobolina E."/>
            <person name="Aklujkar M."/>
            <person name="Lovley D."/>
            <person name="Richardson P."/>
        </authorList>
    </citation>
    <scope>NUCLEOTIDE SEQUENCE [LARGE SCALE GENOMIC DNA]</scope>
    <source>
        <strain evidence="3 4">Rf4</strain>
    </source>
</reference>
<evidence type="ECO:0000313" key="4">
    <source>
        <dbReference type="Proteomes" id="UP000006695"/>
    </source>
</evidence>
<dbReference type="AlphaFoldDB" id="A5G574"/>
<dbReference type="EMBL" id="CP000698">
    <property type="protein sequence ID" value="ABQ26942.1"/>
    <property type="molecule type" value="Genomic_DNA"/>
</dbReference>
<protein>
    <submittedName>
        <fullName evidence="3">Tetratricopeptide TPR_2 repeat protein</fullName>
    </submittedName>
</protein>
<dbReference type="Proteomes" id="UP000006695">
    <property type="component" value="Chromosome"/>
</dbReference>
<dbReference type="InterPro" id="IPR019734">
    <property type="entry name" value="TPR_rpt"/>
</dbReference>
<dbReference type="RefSeq" id="WP_011939618.1">
    <property type="nucleotide sequence ID" value="NC_009483.1"/>
</dbReference>
<feature type="repeat" description="TPR" evidence="1">
    <location>
        <begin position="85"/>
        <end position="118"/>
    </location>
</feature>
<dbReference type="STRING" id="351605.Gura_2768"/>
<keyword evidence="2" id="KW-0732">Signal</keyword>
<organism evidence="3 4">
    <name type="scientific">Geotalea uraniireducens (strain Rf4)</name>
    <name type="common">Geobacter uraniireducens</name>
    <dbReference type="NCBI Taxonomy" id="351605"/>
    <lineage>
        <taxon>Bacteria</taxon>
        <taxon>Pseudomonadati</taxon>
        <taxon>Thermodesulfobacteriota</taxon>
        <taxon>Desulfuromonadia</taxon>
        <taxon>Geobacterales</taxon>
        <taxon>Geobacteraceae</taxon>
        <taxon>Geotalea</taxon>
    </lineage>
</organism>
<gene>
    <name evidence="3" type="ordered locus">Gura_2768</name>
</gene>
<sequence length="187" mass="20774">MNRICRFISLAGALLLALPAVSSAHPETGFLPDSVAETEYRIVVEINPKDIQTRNKLGIVLYRKNKLGEAAWQFGEVLKVSPRDFDAHDGMGLVSCKTGNYKEAVAWFTKAIVLRREDTMVHYGLGFAHEQLGNLAVAEKCYREALAVNSLLLQRGVNRELENGKKKIVLAALQNIRKKRAQAGGKR</sequence>
<dbReference type="OrthoDB" id="5397148at2"/>
<dbReference type="InterPro" id="IPR011990">
    <property type="entry name" value="TPR-like_helical_dom_sf"/>
</dbReference>
<evidence type="ECO:0000256" key="1">
    <source>
        <dbReference type="PROSITE-ProRule" id="PRU00339"/>
    </source>
</evidence>
<dbReference type="HOGENOM" id="CLU_1466222_0_0_7"/>
<dbReference type="PROSITE" id="PS50005">
    <property type="entry name" value="TPR"/>
    <property type="match status" value="2"/>
</dbReference>
<dbReference type="KEGG" id="gur:Gura_2768"/>
<dbReference type="SMART" id="SM00028">
    <property type="entry name" value="TPR"/>
    <property type="match status" value="3"/>
</dbReference>
<dbReference type="Gene3D" id="1.25.40.10">
    <property type="entry name" value="Tetratricopeptide repeat domain"/>
    <property type="match status" value="1"/>
</dbReference>
<dbReference type="Pfam" id="PF13414">
    <property type="entry name" value="TPR_11"/>
    <property type="match status" value="1"/>
</dbReference>
<feature type="repeat" description="TPR" evidence="1">
    <location>
        <begin position="51"/>
        <end position="84"/>
    </location>
</feature>
<keyword evidence="4" id="KW-1185">Reference proteome</keyword>
<proteinExistence type="predicted"/>
<name>A5G574_GEOUR</name>
<feature type="chain" id="PRO_5002683326" evidence="2">
    <location>
        <begin position="25"/>
        <end position="187"/>
    </location>
</feature>
<dbReference type="PANTHER" id="PTHR12558:SF13">
    <property type="entry name" value="CELL DIVISION CYCLE PROTEIN 27 HOMOLOG"/>
    <property type="match status" value="1"/>
</dbReference>
<evidence type="ECO:0000313" key="3">
    <source>
        <dbReference type="EMBL" id="ABQ26942.1"/>
    </source>
</evidence>
<evidence type="ECO:0000256" key="2">
    <source>
        <dbReference type="SAM" id="SignalP"/>
    </source>
</evidence>
<dbReference type="PANTHER" id="PTHR12558">
    <property type="entry name" value="CELL DIVISION CYCLE 16,23,27"/>
    <property type="match status" value="1"/>
</dbReference>
<dbReference type="SUPFAM" id="SSF48452">
    <property type="entry name" value="TPR-like"/>
    <property type="match status" value="1"/>
</dbReference>
<feature type="signal peptide" evidence="2">
    <location>
        <begin position="1"/>
        <end position="24"/>
    </location>
</feature>
<keyword evidence="1" id="KW-0802">TPR repeat</keyword>